<feature type="compositionally biased region" description="Polar residues" evidence="1">
    <location>
        <begin position="24"/>
        <end position="39"/>
    </location>
</feature>
<feature type="region of interest" description="Disordered" evidence="1">
    <location>
        <begin position="1"/>
        <end position="62"/>
    </location>
</feature>
<accession>A0A833WLC2</accession>
<organism evidence="2 3">
    <name type="scientific">Phytophthora infestans</name>
    <name type="common">Potato late blight agent</name>
    <name type="synonym">Botrytis infestans</name>
    <dbReference type="NCBI Taxonomy" id="4787"/>
    <lineage>
        <taxon>Eukaryota</taxon>
        <taxon>Sar</taxon>
        <taxon>Stramenopiles</taxon>
        <taxon>Oomycota</taxon>
        <taxon>Peronosporomycetes</taxon>
        <taxon>Peronosporales</taxon>
        <taxon>Peronosporaceae</taxon>
        <taxon>Phytophthora</taxon>
    </lineage>
</organism>
<reference evidence="2" key="1">
    <citation type="submission" date="2020-04" db="EMBL/GenBank/DDBJ databases">
        <title>Hybrid Assembly of Korean Phytophthora infestans isolates.</title>
        <authorList>
            <person name="Prokchorchik M."/>
            <person name="Lee Y."/>
            <person name="Seo J."/>
            <person name="Cho J.-H."/>
            <person name="Park Y.-E."/>
            <person name="Jang D.-C."/>
            <person name="Im J.-S."/>
            <person name="Choi J.-G."/>
            <person name="Park H.-J."/>
            <person name="Lee G.-B."/>
            <person name="Lee Y.-G."/>
            <person name="Hong S.-Y."/>
            <person name="Cho K."/>
            <person name="Sohn K.H."/>
        </authorList>
    </citation>
    <scope>NUCLEOTIDE SEQUENCE</scope>
    <source>
        <strain evidence="2">KR_1_A1</strain>
    </source>
</reference>
<protein>
    <submittedName>
        <fullName evidence="2">Uncharacterized protein</fullName>
    </submittedName>
</protein>
<name>A0A833WLC2_PHYIN</name>
<dbReference type="Proteomes" id="UP000602510">
    <property type="component" value="Unassembled WGS sequence"/>
</dbReference>
<dbReference type="EMBL" id="WSZM01000137">
    <property type="protein sequence ID" value="KAF4040670.1"/>
    <property type="molecule type" value="Genomic_DNA"/>
</dbReference>
<evidence type="ECO:0000313" key="2">
    <source>
        <dbReference type="EMBL" id="KAF4040670.1"/>
    </source>
</evidence>
<comment type="caution">
    <text evidence="2">The sequence shown here is derived from an EMBL/GenBank/DDBJ whole genome shotgun (WGS) entry which is preliminary data.</text>
</comment>
<proteinExistence type="predicted"/>
<evidence type="ECO:0000313" key="3">
    <source>
        <dbReference type="Proteomes" id="UP000602510"/>
    </source>
</evidence>
<sequence length="62" mass="6295">MKRLMSSLGGARRDLVPHGCPTVGSGSSDYTENDGSSVSPHALRSLDPPASFSPIAGALSPV</sequence>
<evidence type="ECO:0000256" key="1">
    <source>
        <dbReference type="SAM" id="MobiDB-lite"/>
    </source>
</evidence>
<keyword evidence="3" id="KW-1185">Reference proteome</keyword>
<dbReference type="AlphaFoldDB" id="A0A833WLC2"/>
<gene>
    <name evidence="2" type="ORF">GN244_ATG07101</name>
</gene>